<name>F4RIC2_MELLP</name>
<organism evidence="7">
    <name type="scientific">Melampsora larici-populina (strain 98AG31 / pathotype 3-4-7)</name>
    <name type="common">Poplar leaf rust fungus</name>
    <dbReference type="NCBI Taxonomy" id="747676"/>
    <lineage>
        <taxon>Eukaryota</taxon>
        <taxon>Fungi</taxon>
        <taxon>Dikarya</taxon>
        <taxon>Basidiomycota</taxon>
        <taxon>Pucciniomycotina</taxon>
        <taxon>Pucciniomycetes</taxon>
        <taxon>Pucciniales</taxon>
        <taxon>Melampsoraceae</taxon>
        <taxon>Melampsora</taxon>
    </lineage>
</organism>
<dbReference type="EMBL" id="GL883102">
    <property type="protein sequence ID" value="EGG07981.1"/>
    <property type="molecule type" value="Genomic_DNA"/>
</dbReference>
<accession>F4RIC2</accession>
<dbReference type="OrthoDB" id="73901at2759"/>
<keyword evidence="4 5" id="KW-0472">Membrane</keyword>
<dbReference type="HOGENOM" id="CLU_090404_0_1_1"/>
<dbReference type="VEuPathDB" id="FungiDB:MELLADRAFT_35219"/>
<evidence type="ECO:0000256" key="3">
    <source>
        <dbReference type="ARBA" id="ARBA00022989"/>
    </source>
</evidence>
<keyword evidence="5" id="KW-0406">Ion transport</keyword>
<keyword evidence="5" id="KW-0813">Transport</keyword>
<feature type="transmembrane region" description="Helical" evidence="5">
    <location>
        <begin position="23"/>
        <end position="46"/>
    </location>
</feature>
<evidence type="ECO:0000313" key="6">
    <source>
        <dbReference type="EMBL" id="EGG07981.1"/>
    </source>
</evidence>
<dbReference type="GeneID" id="18927450"/>
<feature type="transmembrane region" description="Helical" evidence="5">
    <location>
        <begin position="112"/>
        <end position="135"/>
    </location>
</feature>
<evidence type="ECO:0000256" key="1">
    <source>
        <dbReference type="ARBA" id="ARBA00004141"/>
    </source>
</evidence>
<dbReference type="eggNOG" id="KOG3386">
    <property type="taxonomic scope" value="Eukaryota"/>
</dbReference>
<dbReference type="RefSeq" id="XP_007408746.1">
    <property type="nucleotide sequence ID" value="XM_007408684.1"/>
</dbReference>
<evidence type="ECO:0000256" key="5">
    <source>
        <dbReference type="RuleBase" id="RU367022"/>
    </source>
</evidence>
<comment type="similarity">
    <text evidence="5">Belongs to the copper transporter (Ctr) (TC 1.A.56) family. SLC31A subfamily.</text>
</comment>
<dbReference type="Pfam" id="PF04145">
    <property type="entry name" value="Ctr"/>
    <property type="match status" value="1"/>
</dbReference>
<sequence length="149" mass="16283">MTSFTASLPVTPLWFAGWQPKTAGTTFAACLGLFGLAILSKLLGALRHQAHRAWSKIQWEELAANEQSVDKSDKPDTVTESLKKGCRQIAPWTAEHDIPRGILAAVHSGLDYFLMLAVMTFNVYFFIAIILGLFAGEVGFGRWSASSGH</sequence>
<comment type="subcellular location">
    <subcellularLocation>
        <location evidence="1 5">Membrane</location>
        <topology evidence="1 5">Multi-pass membrane protein</topology>
    </subcellularLocation>
</comment>
<proteinExistence type="inferred from homology"/>
<evidence type="ECO:0000256" key="2">
    <source>
        <dbReference type="ARBA" id="ARBA00022692"/>
    </source>
</evidence>
<keyword evidence="5" id="KW-0187">Copper transport</keyword>
<dbReference type="PANTHER" id="PTHR12483:SF27">
    <property type="entry name" value="COPPER TRANSPORT PROTEIN CTR1"/>
    <property type="match status" value="1"/>
</dbReference>
<dbReference type="GO" id="GO:0005375">
    <property type="term" value="F:copper ion transmembrane transporter activity"/>
    <property type="evidence" value="ECO:0007669"/>
    <property type="project" value="UniProtKB-UniRule"/>
</dbReference>
<gene>
    <name evidence="6" type="ORF">MELLADRAFT_35219</name>
</gene>
<dbReference type="GO" id="GO:0005886">
    <property type="term" value="C:plasma membrane"/>
    <property type="evidence" value="ECO:0007669"/>
    <property type="project" value="TreeGrafter"/>
</dbReference>
<evidence type="ECO:0000313" key="7">
    <source>
        <dbReference type="Proteomes" id="UP000001072"/>
    </source>
</evidence>
<dbReference type="InParanoid" id="F4RIC2"/>
<reference evidence="7" key="1">
    <citation type="journal article" date="2011" name="Proc. Natl. Acad. Sci. U.S.A.">
        <title>Obligate biotrophy features unraveled by the genomic analysis of rust fungi.</title>
        <authorList>
            <person name="Duplessis S."/>
            <person name="Cuomo C.A."/>
            <person name="Lin Y.-C."/>
            <person name="Aerts A."/>
            <person name="Tisserant E."/>
            <person name="Veneault-Fourrey C."/>
            <person name="Joly D.L."/>
            <person name="Hacquard S."/>
            <person name="Amselem J."/>
            <person name="Cantarel B.L."/>
            <person name="Chiu R."/>
            <person name="Coutinho P.M."/>
            <person name="Feau N."/>
            <person name="Field M."/>
            <person name="Frey P."/>
            <person name="Gelhaye E."/>
            <person name="Goldberg J."/>
            <person name="Grabherr M.G."/>
            <person name="Kodira C.D."/>
            <person name="Kohler A."/>
            <person name="Kuees U."/>
            <person name="Lindquist E.A."/>
            <person name="Lucas S.M."/>
            <person name="Mago R."/>
            <person name="Mauceli E."/>
            <person name="Morin E."/>
            <person name="Murat C."/>
            <person name="Pangilinan J.L."/>
            <person name="Park R."/>
            <person name="Pearson M."/>
            <person name="Quesneville H."/>
            <person name="Rouhier N."/>
            <person name="Sakthikumar S."/>
            <person name="Salamov A.A."/>
            <person name="Schmutz J."/>
            <person name="Selles B."/>
            <person name="Shapiro H."/>
            <person name="Tanguay P."/>
            <person name="Tuskan G.A."/>
            <person name="Henrissat B."/>
            <person name="Van de Peer Y."/>
            <person name="Rouze P."/>
            <person name="Ellis J.G."/>
            <person name="Dodds P.N."/>
            <person name="Schein J.E."/>
            <person name="Zhong S."/>
            <person name="Hamelin R.C."/>
            <person name="Grigoriev I.V."/>
            <person name="Szabo L.J."/>
            <person name="Martin F."/>
        </authorList>
    </citation>
    <scope>NUCLEOTIDE SEQUENCE [LARGE SCALE GENOMIC DNA]</scope>
    <source>
        <strain evidence="7">98AG31 / pathotype 3-4-7</strain>
    </source>
</reference>
<dbReference type="PANTHER" id="PTHR12483">
    <property type="entry name" value="SOLUTE CARRIER FAMILY 31 COPPER TRANSPORTERS"/>
    <property type="match status" value="1"/>
</dbReference>
<dbReference type="KEGG" id="mlr:MELLADRAFT_35219"/>
<dbReference type="STRING" id="747676.F4RIC2"/>
<dbReference type="InterPro" id="IPR007274">
    <property type="entry name" value="Cop_transporter"/>
</dbReference>
<keyword evidence="2 5" id="KW-0812">Transmembrane</keyword>
<dbReference type="Proteomes" id="UP000001072">
    <property type="component" value="Unassembled WGS sequence"/>
</dbReference>
<evidence type="ECO:0000256" key="4">
    <source>
        <dbReference type="ARBA" id="ARBA00023136"/>
    </source>
</evidence>
<protein>
    <recommendedName>
        <fullName evidence="5">Copper transport protein</fullName>
    </recommendedName>
</protein>
<keyword evidence="3 5" id="KW-1133">Transmembrane helix</keyword>
<keyword evidence="7" id="KW-1185">Reference proteome</keyword>
<dbReference type="AlphaFoldDB" id="F4RIC2"/>
<keyword evidence="5" id="KW-0186">Copper</keyword>